<dbReference type="AlphaFoldDB" id="A0AAV4S7B9"/>
<accession>A0AAV4S7B9</accession>
<dbReference type="InterPro" id="IPR043070">
    <property type="entry name" value="Spidroin_repeat"/>
</dbReference>
<dbReference type="Gene3D" id="1.10.274.60">
    <property type="entry name" value="Spidroin, repetitive domain"/>
    <property type="match status" value="2"/>
</dbReference>
<organism evidence="3 4">
    <name type="scientific">Caerostris extrusa</name>
    <name type="common">Bark spider</name>
    <name type="synonym">Caerostris bankana</name>
    <dbReference type="NCBI Taxonomy" id="172846"/>
    <lineage>
        <taxon>Eukaryota</taxon>
        <taxon>Metazoa</taxon>
        <taxon>Ecdysozoa</taxon>
        <taxon>Arthropoda</taxon>
        <taxon>Chelicerata</taxon>
        <taxon>Arachnida</taxon>
        <taxon>Araneae</taxon>
        <taxon>Araneomorphae</taxon>
        <taxon>Entelegynae</taxon>
        <taxon>Araneoidea</taxon>
        <taxon>Araneidae</taxon>
        <taxon>Caerostris</taxon>
    </lineage>
</organism>
<evidence type="ECO:0000313" key="3">
    <source>
        <dbReference type="EMBL" id="GIY30163.1"/>
    </source>
</evidence>
<proteinExistence type="predicted"/>
<protein>
    <submittedName>
        <fullName evidence="3">Uncharacterized protein</fullName>
    </submittedName>
</protein>
<evidence type="ECO:0000313" key="4">
    <source>
        <dbReference type="Proteomes" id="UP001054945"/>
    </source>
</evidence>
<feature type="compositionally biased region" description="Basic and acidic residues" evidence="1">
    <location>
        <begin position="162"/>
        <end position="177"/>
    </location>
</feature>
<keyword evidence="4" id="KW-1185">Reference proteome</keyword>
<reference evidence="3 4" key="1">
    <citation type="submission" date="2021-06" db="EMBL/GenBank/DDBJ databases">
        <title>Caerostris extrusa draft genome.</title>
        <authorList>
            <person name="Kono N."/>
            <person name="Arakawa K."/>
        </authorList>
    </citation>
    <scope>NUCLEOTIDE SEQUENCE [LARGE SCALE GENOMIC DNA]</scope>
</reference>
<sequence length="883" mass="96166">MNCIKCCAVFFVLISTLLVLSSASSHSKLQTAQRYENCVVRNLSELSIFDEEDRMRMNKLALETGVRMYKLQLDPENDENARTMLRLFAAALANVVADTDSSNRHDREKACIMAFESCSEALLEKDGAELVKELRKIFSSMERVISLLDAAPDNKTPSASQKQEKHLEESTEHTCSKEEEEEVKNRSKRAYVPLFGLRSSNVQFRSNQSLESIIADILLKSTSFNNYFKAGISQPDAIYYSRAMVGAGLAGYRYDLIDEALNLVTNEVTSLGEFAGPRDYAYAIARSIATVISNRNMFANGFDIGNASVFKLDSLLEPVSSFSVPSFGASASSSSWASAGGGQTGAFSFAQFNPGFIEPSFSTFNTQNSKDQFQNRMSDLLSQSNIISEAFCSGSYPNLFILFNSALSGFGFLVSSTVANIASNSLSMLPTNAACTQYADVISEVITNVLQNNGLLETADAQEIVNNIEININYNPSERAENLGKQPFSGFSDFQLNPSFSDTPANFNPEYPVVENPDSSYVPSFQFDEPQFPFNPTEFKDANVQSQSGIDASAIEVSDKQDFSIPATSGSDGIDSTIQTSTLLGDSKLSNTSIAVSGLLSNATKPLDKLNQTRVSLDVSTGVLLEPVSVISEDAPVEKSKPEEANVKIEETPAISAEINVKQPEVTTPTPIITDGPTTINKLEITTPAPQVAAKDDESKVSDVILDDIYSSLRELNMTSEDVKPQVDAPKEDKTVKVIQDGDLTITKPPEPVADTKVLVSTVSPPTLNDKPVLEAELNIEVKASAEPSTAVSESPDADDKKESENNPLEEDLIKEFANIIATVTNESIGLIRSRDFKIDDLCSKLNTLAPLVDLPPLEYCEEMAIIDYILNVLSAVNYIYSG</sequence>
<gene>
    <name evidence="3" type="primary">AVEN_149801_1</name>
    <name evidence="3" type="ORF">CEXT_251571</name>
</gene>
<evidence type="ECO:0000256" key="1">
    <source>
        <dbReference type="SAM" id="MobiDB-lite"/>
    </source>
</evidence>
<name>A0AAV4S7B9_CAEEX</name>
<feature type="region of interest" description="Disordered" evidence="1">
    <location>
        <begin position="152"/>
        <end position="180"/>
    </location>
</feature>
<dbReference type="Proteomes" id="UP001054945">
    <property type="component" value="Unassembled WGS sequence"/>
</dbReference>
<feature type="chain" id="PRO_5043461609" evidence="2">
    <location>
        <begin position="24"/>
        <end position="883"/>
    </location>
</feature>
<feature type="region of interest" description="Disordered" evidence="1">
    <location>
        <begin position="785"/>
        <end position="809"/>
    </location>
</feature>
<evidence type="ECO:0000256" key="2">
    <source>
        <dbReference type="SAM" id="SignalP"/>
    </source>
</evidence>
<feature type="signal peptide" evidence="2">
    <location>
        <begin position="1"/>
        <end position="23"/>
    </location>
</feature>
<comment type="caution">
    <text evidence="3">The sequence shown here is derived from an EMBL/GenBank/DDBJ whole genome shotgun (WGS) entry which is preliminary data.</text>
</comment>
<keyword evidence="2" id="KW-0732">Signal</keyword>
<dbReference type="EMBL" id="BPLR01009183">
    <property type="protein sequence ID" value="GIY30163.1"/>
    <property type="molecule type" value="Genomic_DNA"/>
</dbReference>